<accession>A0A841DZL0</accession>
<organism evidence="2 3">
    <name type="scientific">Streptomonospora salina</name>
    <dbReference type="NCBI Taxonomy" id="104205"/>
    <lineage>
        <taxon>Bacteria</taxon>
        <taxon>Bacillati</taxon>
        <taxon>Actinomycetota</taxon>
        <taxon>Actinomycetes</taxon>
        <taxon>Streptosporangiales</taxon>
        <taxon>Nocardiopsidaceae</taxon>
        <taxon>Streptomonospora</taxon>
    </lineage>
</organism>
<evidence type="ECO:0000313" key="2">
    <source>
        <dbReference type="EMBL" id="MBB5996917.1"/>
    </source>
</evidence>
<name>A0A841DZL0_9ACTN</name>
<sequence>MRYQAAKLAVRVQRGAEDVLSAAEGAREVSREPAAARGDPAGAAVQRRAGGAVRTAPA</sequence>
<gene>
    <name evidence="2" type="ORF">HNR25_000668</name>
</gene>
<dbReference type="EMBL" id="JACHLY010000001">
    <property type="protein sequence ID" value="MBB5996917.1"/>
    <property type="molecule type" value="Genomic_DNA"/>
</dbReference>
<evidence type="ECO:0000256" key="1">
    <source>
        <dbReference type="SAM" id="MobiDB-lite"/>
    </source>
</evidence>
<keyword evidence="3" id="KW-1185">Reference proteome</keyword>
<protein>
    <submittedName>
        <fullName evidence="2">Uncharacterized protein</fullName>
    </submittedName>
</protein>
<feature type="compositionally biased region" description="Low complexity" evidence="1">
    <location>
        <begin position="33"/>
        <end position="58"/>
    </location>
</feature>
<evidence type="ECO:0000313" key="3">
    <source>
        <dbReference type="Proteomes" id="UP000578077"/>
    </source>
</evidence>
<dbReference type="Proteomes" id="UP000578077">
    <property type="component" value="Unassembled WGS sequence"/>
</dbReference>
<feature type="region of interest" description="Disordered" evidence="1">
    <location>
        <begin position="24"/>
        <end position="58"/>
    </location>
</feature>
<proteinExistence type="predicted"/>
<comment type="caution">
    <text evidence="2">The sequence shown here is derived from an EMBL/GenBank/DDBJ whole genome shotgun (WGS) entry which is preliminary data.</text>
</comment>
<dbReference type="AlphaFoldDB" id="A0A841DZL0"/>
<reference evidence="2 3" key="1">
    <citation type="submission" date="2020-08" db="EMBL/GenBank/DDBJ databases">
        <title>Sequencing the genomes of 1000 actinobacteria strains.</title>
        <authorList>
            <person name="Klenk H.-P."/>
        </authorList>
    </citation>
    <scope>NUCLEOTIDE SEQUENCE [LARGE SCALE GENOMIC DNA]</scope>
    <source>
        <strain evidence="2 3">DSM 44593</strain>
    </source>
</reference>